<dbReference type="RefSeq" id="WP_315910201.1">
    <property type="nucleotide sequence ID" value="NZ_JAOPKC010000029.1"/>
</dbReference>
<keyword evidence="2" id="KW-0804">Transcription</keyword>
<name>A0AAE3IDL3_9EURY</name>
<dbReference type="Pfam" id="PF15915">
    <property type="entry name" value="BAT"/>
    <property type="match status" value="1"/>
</dbReference>
<keyword evidence="7" id="KW-1185">Reference proteome</keyword>
<feature type="domain" description="HTH bat-type" evidence="3">
    <location>
        <begin position="156"/>
        <end position="207"/>
    </location>
</feature>
<feature type="domain" description="Bacterioopsin transcriptional activator GAF and HTH associated" evidence="4">
    <location>
        <begin position="20"/>
        <end position="136"/>
    </location>
</feature>
<evidence type="ECO:0000313" key="5">
    <source>
        <dbReference type="EMBL" id="MCU4719455.1"/>
    </source>
</evidence>
<dbReference type="EMBL" id="JAOPKD010000019">
    <property type="protein sequence ID" value="MCU4728066.1"/>
    <property type="molecule type" value="Genomic_DNA"/>
</dbReference>
<dbReference type="InterPro" id="IPR013324">
    <property type="entry name" value="RNA_pol_sigma_r3/r4-like"/>
</dbReference>
<dbReference type="PANTHER" id="PTHR34236:SF1">
    <property type="entry name" value="DIMETHYL SULFOXIDE REDUCTASE TRANSCRIPTIONAL ACTIVATOR"/>
    <property type="match status" value="1"/>
</dbReference>
<dbReference type="InterPro" id="IPR036388">
    <property type="entry name" value="WH-like_DNA-bd_sf"/>
</dbReference>
<dbReference type="InterPro" id="IPR007050">
    <property type="entry name" value="HTH_bacterioopsin"/>
</dbReference>
<protein>
    <submittedName>
        <fullName evidence="6">Helix-turn-helix domain-containing protein</fullName>
    </submittedName>
</protein>
<dbReference type="Proteomes" id="UP001209746">
    <property type="component" value="Unassembled WGS sequence"/>
</dbReference>
<organism evidence="6 8">
    <name type="scientific">Halapricum hydrolyticum</name>
    <dbReference type="NCBI Taxonomy" id="2979991"/>
    <lineage>
        <taxon>Archaea</taxon>
        <taxon>Methanobacteriati</taxon>
        <taxon>Methanobacteriota</taxon>
        <taxon>Stenosarchaea group</taxon>
        <taxon>Halobacteria</taxon>
        <taxon>Halobacteriales</taxon>
        <taxon>Haloarculaceae</taxon>
        <taxon>Halapricum</taxon>
    </lineage>
</organism>
<dbReference type="SUPFAM" id="SSF88659">
    <property type="entry name" value="Sigma3 and sigma4 domains of RNA polymerase sigma factors"/>
    <property type="match status" value="1"/>
</dbReference>
<dbReference type="PANTHER" id="PTHR34236">
    <property type="entry name" value="DIMETHYL SULFOXIDE REDUCTASE TRANSCRIPTIONAL ACTIVATOR"/>
    <property type="match status" value="1"/>
</dbReference>
<dbReference type="Proteomes" id="UP001208186">
    <property type="component" value="Unassembled WGS sequence"/>
</dbReference>
<sequence length="223" mass="25321">MSIIVNVEIPTSDFELDRILSVLEHSRVELEAVVPLEGKAVPLFWLYEAGSDDLIEDVRSHENVFEIEEYAATTNRNLYAFVWNSEADDLLNAILEHGGHLLEGEGSGRQWTFQIRFPNRQALSAFADTCREREVDLRVGRIYSPSHAEENQRFGLSDVQRETLVLAVEEGYFEIPRQISTRELGDKLGVSDQAVTARLRRATRTLTENTLLAHSDDGDVHMH</sequence>
<evidence type="ECO:0000313" key="7">
    <source>
        <dbReference type="Proteomes" id="UP001208186"/>
    </source>
</evidence>
<dbReference type="AlphaFoldDB" id="A0AAE3IDL3"/>
<evidence type="ECO:0000259" key="3">
    <source>
        <dbReference type="Pfam" id="PF04967"/>
    </source>
</evidence>
<gene>
    <name evidence="6" type="ORF">OB914_14000</name>
    <name evidence="5" type="ORF">OB916_15505</name>
</gene>
<proteinExistence type="predicted"/>
<comment type="caution">
    <text evidence="6">The sequence shown here is derived from an EMBL/GenBank/DDBJ whole genome shotgun (WGS) entry which is preliminary data.</text>
</comment>
<evidence type="ECO:0000259" key="4">
    <source>
        <dbReference type="Pfam" id="PF15915"/>
    </source>
</evidence>
<evidence type="ECO:0000256" key="2">
    <source>
        <dbReference type="ARBA" id="ARBA00023163"/>
    </source>
</evidence>
<reference evidence="6" key="1">
    <citation type="submission" date="2023-02" db="EMBL/GenBank/DDBJ databases">
        <title>Enrichment on poylsaccharides allowed isolation of novel metabolic and taxonomic groups of Haloarchaea.</title>
        <authorList>
            <person name="Sorokin D.Y."/>
            <person name="Elcheninov A.G."/>
            <person name="Khizhniak T.V."/>
            <person name="Kolganova T.V."/>
            <person name="Kublanov I.V."/>
        </authorList>
    </citation>
    <scope>NUCLEOTIDE SEQUENCE</scope>
    <source>
        <strain evidence="5 7">HArc-curdl5-1</strain>
        <strain evidence="6">HArc-curdl7</strain>
    </source>
</reference>
<dbReference type="Gene3D" id="1.10.10.10">
    <property type="entry name" value="Winged helix-like DNA-binding domain superfamily/Winged helix DNA-binding domain"/>
    <property type="match status" value="1"/>
</dbReference>
<dbReference type="EMBL" id="JAOPKC010000029">
    <property type="protein sequence ID" value="MCU4719455.1"/>
    <property type="molecule type" value="Genomic_DNA"/>
</dbReference>
<accession>A0AAE3IDL3</accession>
<keyword evidence="1" id="KW-0805">Transcription regulation</keyword>
<evidence type="ECO:0000256" key="1">
    <source>
        <dbReference type="ARBA" id="ARBA00023015"/>
    </source>
</evidence>
<dbReference type="Pfam" id="PF04967">
    <property type="entry name" value="HTH_10"/>
    <property type="match status" value="1"/>
</dbReference>
<dbReference type="InterPro" id="IPR031803">
    <property type="entry name" value="BAT_GAF/HTH-assoc"/>
</dbReference>
<evidence type="ECO:0000313" key="8">
    <source>
        <dbReference type="Proteomes" id="UP001209746"/>
    </source>
</evidence>
<evidence type="ECO:0000313" key="6">
    <source>
        <dbReference type="EMBL" id="MCU4728066.1"/>
    </source>
</evidence>